<evidence type="ECO:0008006" key="3">
    <source>
        <dbReference type="Google" id="ProtNLM"/>
    </source>
</evidence>
<gene>
    <name evidence="1" type="ORF">PCOR1329_LOCUS66471</name>
</gene>
<keyword evidence="2" id="KW-1185">Reference proteome</keyword>
<evidence type="ECO:0000313" key="2">
    <source>
        <dbReference type="Proteomes" id="UP001189429"/>
    </source>
</evidence>
<proteinExistence type="predicted"/>
<name>A0ABN9WDZ9_9DINO</name>
<reference evidence="1" key="1">
    <citation type="submission" date="2023-10" db="EMBL/GenBank/DDBJ databases">
        <authorList>
            <person name="Chen Y."/>
            <person name="Shah S."/>
            <person name="Dougan E. K."/>
            <person name="Thang M."/>
            <person name="Chan C."/>
        </authorList>
    </citation>
    <scope>NUCLEOTIDE SEQUENCE [LARGE SCALE GENOMIC DNA]</scope>
</reference>
<accession>A0ABN9WDZ9</accession>
<dbReference type="EMBL" id="CAUYUJ010018565">
    <property type="protein sequence ID" value="CAK0884590.1"/>
    <property type="molecule type" value="Genomic_DNA"/>
</dbReference>
<dbReference type="Proteomes" id="UP001189429">
    <property type="component" value="Unassembled WGS sequence"/>
</dbReference>
<organism evidence="1 2">
    <name type="scientific">Prorocentrum cordatum</name>
    <dbReference type="NCBI Taxonomy" id="2364126"/>
    <lineage>
        <taxon>Eukaryota</taxon>
        <taxon>Sar</taxon>
        <taxon>Alveolata</taxon>
        <taxon>Dinophyceae</taxon>
        <taxon>Prorocentrales</taxon>
        <taxon>Prorocentraceae</taxon>
        <taxon>Prorocentrum</taxon>
    </lineage>
</organism>
<protein>
    <recommendedName>
        <fullName evidence="3">Glycosyltransferase family 25 protein</fullName>
    </recommendedName>
</protein>
<evidence type="ECO:0000313" key="1">
    <source>
        <dbReference type="EMBL" id="CAK0884590.1"/>
    </source>
</evidence>
<comment type="caution">
    <text evidence="1">The sequence shown here is derived from an EMBL/GenBank/DDBJ whole genome shotgun (WGS) entry which is preliminary data.</text>
</comment>
<sequence>MGLVRLVWQAFERGIAKAFSGGWERSRRGVFLVRTQSWACVMGPFREARDAEDSSLSPSPSLSLSSCLPLSFTLFPRPEPPDASIRRRGLAGIQMAHVLNDTWKLDRIKESAFATGVQIDWLRSIWPGVICKEHPEIVQRSVEKGYILDPRGRGLGDVGAALAHITLWEQIARQVGPSDIVLAMEDNALFTTESLNGTCSAIAAVGDFDYLALTVLRPRGTRVDDDLGIREVRKGWVGEPLPNVWMSSYLVTGAGAAKLLKCLKANPHNFAQNIIDHVVSKQCLSGDEGIRAFVVDHHRFFGHEETGGDSRKKFNLDAALHPKSLSLMW</sequence>